<gene>
    <name evidence="2" type="ORF">Tci_051599</name>
</gene>
<proteinExistence type="predicted"/>
<name>A0A6L2N075_TANCI</name>
<comment type="caution">
    <text evidence="2">The sequence shown here is derived from an EMBL/GenBank/DDBJ whole genome shotgun (WGS) entry which is preliminary data.</text>
</comment>
<evidence type="ECO:0000256" key="1">
    <source>
        <dbReference type="SAM" id="MobiDB-lite"/>
    </source>
</evidence>
<sequence>MSKDQSISKRNKMFWHTARDDTMFTSMRCISRHEKTQVYGTILSKELTNQAMLESKSYKTYYAFAFGEKTPKPKYVQKKVDSDTSPKQKPVQVTKGTRLKTKAKVAKSDKKKQPAKKP</sequence>
<reference evidence="2" key="1">
    <citation type="journal article" date="2019" name="Sci. Rep.">
        <title>Draft genome of Tanacetum cinerariifolium, the natural source of mosquito coil.</title>
        <authorList>
            <person name="Yamashiro T."/>
            <person name="Shiraishi A."/>
            <person name="Satake H."/>
            <person name="Nakayama K."/>
        </authorList>
    </citation>
    <scope>NUCLEOTIDE SEQUENCE</scope>
</reference>
<protein>
    <submittedName>
        <fullName evidence="2">Uncharacterized protein</fullName>
    </submittedName>
</protein>
<organism evidence="2">
    <name type="scientific">Tanacetum cinerariifolium</name>
    <name type="common">Dalmatian daisy</name>
    <name type="synonym">Chrysanthemum cinerariifolium</name>
    <dbReference type="NCBI Taxonomy" id="118510"/>
    <lineage>
        <taxon>Eukaryota</taxon>
        <taxon>Viridiplantae</taxon>
        <taxon>Streptophyta</taxon>
        <taxon>Embryophyta</taxon>
        <taxon>Tracheophyta</taxon>
        <taxon>Spermatophyta</taxon>
        <taxon>Magnoliopsida</taxon>
        <taxon>eudicotyledons</taxon>
        <taxon>Gunneridae</taxon>
        <taxon>Pentapetalae</taxon>
        <taxon>asterids</taxon>
        <taxon>campanulids</taxon>
        <taxon>Asterales</taxon>
        <taxon>Asteraceae</taxon>
        <taxon>Asteroideae</taxon>
        <taxon>Anthemideae</taxon>
        <taxon>Anthemidinae</taxon>
        <taxon>Tanacetum</taxon>
    </lineage>
</organism>
<accession>A0A6L2N075</accession>
<feature type="region of interest" description="Disordered" evidence="1">
    <location>
        <begin position="76"/>
        <end position="118"/>
    </location>
</feature>
<dbReference type="AlphaFoldDB" id="A0A6L2N075"/>
<dbReference type="EMBL" id="BKCJ010007912">
    <property type="protein sequence ID" value="GEU79621.1"/>
    <property type="molecule type" value="Genomic_DNA"/>
</dbReference>
<evidence type="ECO:0000313" key="2">
    <source>
        <dbReference type="EMBL" id="GEU79621.1"/>
    </source>
</evidence>